<comment type="caution">
    <text evidence="2">The sequence shown here is derived from an EMBL/GenBank/DDBJ whole genome shotgun (WGS) entry which is preliminary data.</text>
</comment>
<feature type="non-terminal residue" evidence="2">
    <location>
        <position position="101"/>
    </location>
</feature>
<accession>A0A930DXZ9</accession>
<keyword evidence="1" id="KW-1133">Transmembrane helix</keyword>
<dbReference type="InterPro" id="IPR024529">
    <property type="entry name" value="ECF_trnsprt_substrate-spec"/>
</dbReference>
<dbReference type="EMBL" id="JABZRB010000076">
    <property type="protein sequence ID" value="MBF1304965.1"/>
    <property type="molecule type" value="Genomic_DNA"/>
</dbReference>
<dbReference type="AlphaFoldDB" id="A0A930DXZ9"/>
<evidence type="ECO:0000256" key="1">
    <source>
        <dbReference type="SAM" id="Phobius"/>
    </source>
</evidence>
<proteinExistence type="predicted"/>
<name>A0A930DXZ9_9FIRM</name>
<feature type="transmembrane region" description="Helical" evidence="1">
    <location>
        <begin position="44"/>
        <end position="72"/>
    </location>
</feature>
<sequence length="101" mass="10451">MKNQNFVRNLVGTAILAALVLALQLLLGSLKLGPFNITLTLVPIILGAVLYGPLSAAFLGGLFGFLVCISVISGNDAGGFMLFSQKPVITLALCMIKSTAA</sequence>
<dbReference type="GO" id="GO:0022857">
    <property type="term" value="F:transmembrane transporter activity"/>
    <property type="evidence" value="ECO:0007669"/>
    <property type="project" value="InterPro"/>
</dbReference>
<dbReference type="Proteomes" id="UP000780721">
    <property type="component" value="Unassembled WGS sequence"/>
</dbReference>
<gene>
    <name evidence="2" type="ORF">HXM91_03770</name>
</gene>
<evidence type="ECO:0000313" key="3">
    <source>
        <dbReference type="Proteomes" id="UP000780721"/>
    </source>
</evidence>
<evidence type="ECO:0000313" key="2">
    <source>
        <dbReference type="EMBL" id="MBF1304965.1"/>
    </source>
</evidence>
<dbReference type="Gene3D" id="1.10.1760.20">
    <property type="match status" value="1"/>
</dbReference>
<organism evidence="2 3">
    <name type="scientific">Oribacterium sinus</name>
    <dbReference type="NCBI Taxonomy" id="237576"/>
    <lineage>
        <taxon>Bacteria</taxon>
        <taxon>Bacillati</taxon>
        <taxon>Bacillota</taxon>
        <taxon>Clostridia</taxon>
        <taxon>Lachnospirales</taxon>
        <taxon>Lachnospiraceae</taxon>
        <taxon>Oribacterium</taxon>
    </lineage>
</organism>
<keyword evidence="1" id="KW-0812">Transmembrane</keyword>
<dbReference type="Pfam" id="PF12822">
    <property type="entry name" value="ECF_trnsprt"/>
    <property type="match status" value="1"/>
</dbReference>
<reference evidence="2" key="1">
    <citation type="submission" date="2020-04" db="EMBL/GenBank/DDBJ databases">
        <title>Deep metagenomics examines the oral microbiome during advanced dental caries in children, revealing novel taxa and co-occurrences with host molecules.</title>
        <authorList>
            <person name="Baker J.L."/>
            <person name="Morton J.T."/>
            <person name="Dinis M."/>
            <person name="Alvarez R."/>
            <person name="Tran N.C."/>
            <person name="Knight R."/>
            <person name="Edlund A."/>
        </authorList>
    </citation>
    <scope>NUCLEOTIDE SEQUENCE</scope>
    <source>
        <strain evidence="2">JCVI_48_bin.5</strain>
    </source>
</reference>
<keyword evidence="1" id="KW-0472">Membrane</keyword>
<protein>
    <submittedName>
        <fullName evidence="2">ECF transporter S component</fullName>
    </submittedName>
</protein>